<feature type="non-terminal residue" evidence="4">
    <location>
        <position position="325"/>
    </location>
</feature>
<dbReference type="NCBIfam" id="NF037995">
    <property type="entry name" value="TRAP_S1"/>
    <property type="match status" value="1"/>
</dbReference>
<dbReference type="Gene3D" id="3.40.190.170">
    <property type="entry name" value="Bacterial extracellular solute-binding protein, family 7"/>
    <property type="match status" value="1"/>
</dbReference>
<evidence type="ECO:0000256" key="2">
    <source>
        <dbReference type="ARBA" id="ARBA00022448"/>
    </source>
</evidence>
<proteinExistence type="inferred from homology"/>
<keyword evidence="3" id="KW-0732">Signal</keyword>
<dbReference type="Pfam" id="PF03480">
    <property type="entry name" value="DctP"/>
    <property type="match status" value="1"/>
</dbReference>
<evidence type="ECO:0000313" key="4">
    <source>
        <dbReference type="EMBL" id="SVC04823.1"/>
    </source>
</evidence>
<dbReference type="PANTHER" id="PTHR33376:SF7">
    <property type="entry name" value="C4-DICARBOXYLATE-BINDING PROTEIN DCTB"/>
    <property type="match status" value="1"/>
</dbReference>
<organism evidence="4">
    <name type="scientific">marine metagenome</name>
    <dbReference type="NCBI Taxonomy" id="408172"/>
    <lineage>
        <taxon>unclassified sequences</taxon>
        <taxon>metagenomes</taxon>
        <taxon>ecological metagenomes</taxon>
    </lineage>
</organism>
<dbReference type="PANTHER" id="PTHR33376">
    <property type="match status" value="1"/>
</dbReference>
<dbReference type="InterPro" id="IPR038404">
    <property type="entry name" value="TRAP_DctP_sf"/>
</dbReference>
<sequence>MRNGVLVFLLLAIFAVILAACGGSESEDTAAAKPAAAKPASASLTLEEAAAQRAGGPGSFYIGDLSQLVGPAPAPTLGDEDDMVNLAGLERERYLFDSPYYAALVKKANFTNPTKLVYDGDPIEIQFTCINRTVAPCKLVDAVITENIKERTQGKLTLEITSFPELGLAGPDTLALVRDGTIAFTEITSGYVAGDLPQLEITFLYGLFPDHEVEFKVNAAVQGDLDKLIQDDTAGGQVISRMWISGGDNFFFCRDKIETAADFKGKKVRSHGAALSDWIEAFGANAQFVAFAEVYTALERGILDCGVTVAFAAHGQRWYEVTDYM</sequence>
<dbReference type="PROSITE" id="PS51257">
    <property type="entry name" value="PROKAR_LIPOPROTEIN"/>
    <property type="match status" value="1"/>
</dbReference>
<evidence type="ECO:0000256" key="1">
    <source>
        <dbReference type="ARBA" id="ARBA00009023"/>
    </source>
</evidence>
<evidence type="ECO:0000256" key="3">
    <source>
        <dbReference type="ARBA" id="ARBA00022729"/>
    </source>
</evidence>
<protein>
    <submittedName>
        <fullName evidence="4">Uncharacterized protein</fullName>
    </submittedName>
</protein>
<dbReference type="GO" id="GO:0055085">
    <property type="term" value="P:transmembrane transport"/>
    <property type="evidence" value="ECO:0007669"/>
    <property type="project" value="InterPro"/>
</dbReference>
<reference evidence="4" key="1">
    <citation type="submission" date="2018-05" db="EMBL/GenBank/DDBJ databases">
        <authorList>
            <person name="Lanie J.A."/>
            <person name="Ng W.-L."/>
            <person name="Kazmierczak K.M."/>
            <person name="Andrzejewski T.M."/>
            <person name="Davidsen T.M."/>
            <person name="Wayne K.J."/>
            <person name="Tettelin H."/>
            <person name="Glass J.I."/>
            <person name="Rusch D."/>
            <person name="Podicherti R."/>
            <person name="Tsui H.-C.T."/>
            <person name="Winkler M.E."/>
        </authorList>
    </citation>
    <scope>NUCLEOTIDE SEQUENCE</scope>
</reference>
<name>A0A382J161_9ZZZZ</name>
<dbReference type="AlphaFoldDB" id="A0A382J161"/>
<keyword evidence="2" id="KW-0813">Transport</keyword>
<accession>A0A382J161</accession>
<dbReference type="EMBL" id="UINC01070570">
    <property type="protein sequence ID" value="SVC04823.1"/>
    <property type="molecule type" value="Genomic_DNA"/>
</dbReference>
<comment type="similarity">
    <text evidence="1">Belongs to the bacterial solute-binding protein 7 family.</text>
</comment>
<dbReference type="InterPro" id="IPR018389">
    <property type="entry name" value="DctP_fam"/>
</dbReference>
<gene>
    <name evidence="4" type="ORF">METZ01_LOCUS257677</name>
</gene>